<gene>
    <name evidence="1" type="ORF">G4L39_07325</name>
</gene>
<dbReference type="AlphaFoldDB" id="A0A6M1RGN8"/>
<evidence type="ECO:0000313" key="1">
    <source>
        <dbReference type="EMBL" id="NGO39208.1"/>
    </source>
</evidence>
<dbReference type="RefSeq" id="WP_165107088.1">
    <property type="nucleotide sequence ID" value="NZ_JAAKYA010000051.1"/>
</dbReference>
<dbReference type="Proteomes" id="UP000477311">
    <property type="component" value="Unassembled WGS sequence"/>
</dbReference>
<keyword evidence="2" id="KW-1185">Reference proteome</keyword>
<organism evidence="1 2">
    <name type="scientific">Limisphaera ngatamarikiensis</name>
    <dbReference type="NCBI Taxonomy" id="1324935"/>
    <lineage>
        <taxon>Bacteria</taxon>
        <taxon>Pseudomonadati</taxon>
        <taxon>Verrucomicrobiota</taxon>
        <taxon>Verrucomicrobiia</taxon>
        <taxon>Limisphaerales</taxon>
        <taxon>Limisphaeraceae</taxon>
        <taxon>Limisphaera</taxon>
    </lineage>
</organism>
<accession>A0A6M1RGN8</accession>
<proteinExistence type="predicted"/>
<sequence length="445" mass="49070">MIRLQADQLRALGAPVKGGAQQIEEWLRALLRAGTLRLPDGLVELRGSQPVVTTLGDLKRACEVAVETVKQGLRPLELEHQILLVDGMHTRLLGPPRFRISLSRENLAGSVGRALQVAPMDGLHPLESVDYDLLYAGGHVRCLKPVLQITRGQLTWQMHVKLADGAEQPLPPETPLVLAAGSRLCWEGRSGRLDADCEMRSARGREVRALRAGHLISDRGETISFRPGARLLLDCASLVRLQTGQTGFLELASQVLLETGETVDWGTESAWLGRFMDGVPLILLRRAVVAELRGVVADTCAGVGPTDGDVWRLLLGVHECFLDGSIPFRAGRCPMNRSPQLLLRTLQSFTDTSSLREEMARSFGYTVHSADVRVSPTRFASGPLRDLLRRLATDPNWNSELLSIGHKVPCWTQVGAYYAAGQSQPWEVTREVYFTFVDLHYQQTA</sequence>
<reference evidence="1 2" key="1">
    <citation type="submission" date="2020-02" db="EMBL/GenBank/DDBJ databases">
        <title>Draft genome sequence of Limisphaera ngatamarikiensis NGM72.4T, a thermophilic Verrucomicrobia grouped in subdivision 3.</title>
        <authorList>
            <person name="Carere C.R."/>
            <person name="Steen J."/>
            <person name="Hugenholtz P."/>
            <person name="Stott M.B."/>
        </authorList>
    </citation>
    <scope>NUCLEOTIDE SEQUENCE [LARGE SCALE GENOMIC DNA]</scope>
    <source>
        <strain evidence="1 2">NGM72.4</strain>
    </source>
</reference>
<comment type="caution">
    <text evidence="1">The sequence shown here is derived from an EMBL/GenBank/DDBJ whole genome shotgun (WGS) entry which is preliminary data.</text>
</comment>
<evidence type="ECO:0000313" key="2">
    <source>
        <dbReference type="Proteomes" id="UP000477311"/>
    </source>
</evidence>
<name>A0A6M1RGN8_9BACT</name>
<dbReference type="EMBL" id="JAAKYA010000051">
    <property type="protein sequence ID" value="NGO39208.1"/>
    <property type="molecule type" value="Genomic_DNA"/>
</dbReference>
<protein>
    <submittedName>
        <fullName evidence="1">Uncharacterized protein</fullName>
    </submittedName>
</protein>